<evidence type="ECO:0008006" key="4">
    <source>
        <dbReference type="Google" id="ProtNLM"/>
    </source>
</evidence>
<proteinExistence type="predicted"/>
<name>A0ABN1U7J2_9ACTN</name>
<dbReference type="EMBL" id="BAAAJE010000001">
    <property type="protein sequence ID" value="GAA1126195.1"/>
    <property type="molecule type" value="Genomic_DNA"/>
</dbReference>
<evidence type="ECO:0000313" key="3">
    <source>
        <dbReference type="Proteomes" id="UP001499979"/>
    </source>
</evidence>
<dbReference type="Proteomes" id="UP001499979">
    <property type="component" value="Unassembled WGS sequence"/>
</dbReference>
<keyword evidence="3" id="KW-1185">Reference proteome</keyword>
<evidence type="ECO:0000256" key="1">
    <source>
        <dbReference type="SAM" id="Phobius"/>
    </source>
</evidence>
<keyword evidence="1" id="KW-0812">Transmembrane</keyword>
<gene>
    <name evidence="2" type="ORF">GCM10009606_02350</name>
</gene>
<comment type="caution">
    <text evidence="2">The sequence shown here is derived from an EMBL/GenBank/DDBJ whole genome shotgun (WGS) entry which is preliminary data.</text>
</comment>
<keyword evidence="1" id="KW-0472">Membrane</keyword>
<protein>
    <recommendedName>
        <fullName evidence="4">FtsX extracellular domain-containing protein</fullName>
    </recommendedName>
</protein>
<reference evidence="2 3" key="1">
    <citation type="journal article" date="2019" name="Int. J. Syst. Evol. Microbiol.">
        <title>The Global Catalogue of Microorganisms (GCM) 10K type strain sequencing project: providing services to taxonomists for standard genome sequencing and annotation.</title>
        <authorList>
            <consortium name="The Broad Institute Genomics Platform"/>
            <consortium name="The Broad Institute Genome Sequencing Center for Infectious Disease"/>
            <person name="Wu L."/>
            <person name="Ma J."/>
        </authorList>
    </citation>
    <scope>NUCLEOTIDE SEQUENCE [LARGE SCALE GENOMIC DNA]</scope>
    <source>
        <strain evidence="2 3">JCM 11813</strain>
    </source>
</reference>
<organism evidence="2 3">
    <name type="scientific">Nocardioides aquiterrae</name>
    <dbReference type="NCBI Taxonomy" id="203799"/>
    <lineage>
        <taxon>Bacteria</taxon>
        <taxon>Bacillati</taxon>
        <taxon>Actinomycetota</taxon>
        <taxon>Actinomycetes</taxon>
        <taxon>Propionibacteriales</taxon>
        <taxon>Nocardioidaceae</taxon>
        <taxon>Nocardioides</taxon>
    </lineage>
</organism>
<keyword evidence="1" id="KW-1133">Transmembrane helix</keyword>
<sequence>MDFDDLLTRSAPPLAARDTAFAQAVEDVVRETEEAALGPRVHRRRALAVVGTVVPIVLVGGVAAASGVLPGIFPFSTSAGTGCRLHVSVEPREDGRGAPDDGAEASTQQAAVAAARDFVNALDLSAIDRAAAADRWFDHMERVSVGHPTRAELREEFQGDDLEVHSILFVVDGEVHDYLDTHGYDPASVVTTVASECDQ</sequence>
<evidence type="ECO:0000313" key="2">
    <source>
        <dbReference type="EMBL" id="GAA1126195.1"/>
    </source>
</evidence>
<feature type="transmembrane region" description="Helical" evidence="1">
    <location>
        <begin position="46"/>
        <end position="69"/>
    </location>
</feature>
<accession>A0ABN1U7J2</accession>